<dbReference type="SMART" id="SM00345">
    <property type="entry name" value="HTH_GNTR"/>
    <property type="match status" value="1"/>
</dbReference>
<dbReference type="Gene3D" id="1.10.10.10">
    <property type="entry name" value="Winged helix-like DNA-binding domain superfamily/Winged helix DNA-binding domain"/>
    <property type="match status" value="1"/>
</dbReference>
<proteinExistence type="predicted"/>
<evidence type="ECO:0000313" key="6">
    <source>
        <dbReference type="Proteomes" id="UP000581135"/>
    </source>
</evidence>
<comment type="caution">
    <text evidence="5">The sequence shown here is derived from an EMBL/GenBank/DDBJ whole genome shotgun (WGS) entry which is preliminary data.</text>
</comment>
<dbReference type="PRINTS" id="PR00035">
    <property type="entry name" value="HTHGNTR"/>
</dbReference>
<dbReference type="RefSeq" id="WP_183416541.1">
    <property type="nucleotide sequence ID" value="NZ_JACHXA010000005.1"/>
</dbReference>
<evidence type="ECO:0000259" key="4">
    <source>
        <dbReference type="PROSITE" id="PS50949"/>
    </source>
</evidence>
<dbReference type="PROSITE" id="PS50949">
    <property type="entry name" value="HTH_GNTR"/>
    <property type="match status" value="1"/>
</dbReference>
<evidence type="ECO:0000313" key="5">
    <source>
        <dbReference type="EMBL" id="MBB3065709.1"/>
    </source>
</evidence>
<dbReference type="InterPro" id="IPR036388">
    <property type="entry name" value="WH-like_DNA-bd_sf"/>
</dbReference>
<dbReference type="SUPFAM" id="SSF46785">
    <property type="entry name" value="Winged helix' DNA-binding domain"/>
    <property type="match status" value="1"/>
</dbReference>
<keyword evidence="1" id="KW-0805">Transcription regulation</keyword>
<keyword evidence="3" id="KW-0804">Transcription</keyword>
<keyword evidence="2 5" id="KW-0238">DNA-binding</keyword>
<dbReference type="PANTHER" id="PTHR43537:SF49">
    <property type="entry name" value="TRANSCRIPTIONAL REGULATORY PROTEIN"/>
    <property type="match status" value="1"/>
</dbReference>
<dbReference type="CDD" id="cd07377">
    <property type="entry name" value="WHTH_GntR"/>
    <property type="match status" value="1"/>
</dbReference>
<name>A0A839SUL8_9PROT</name>
<sequence length="231" mass="25209">MSSVSTTPKRTADIVRRTLESEIVSGALGPGERLDETVLARRFEVSRTPVREALMQLTSGGLIEMRPRQGAIVATVTAKQLFEMFEVMSELEAQCAKFAARRMTTTEHEALRNAIEACQAAADKGSADAYYDANRSFHEAIYAGSHNSFLEQQTTALRNRLSGYRRIQLHRGARILSSLNEHKQVLAHILAGDGDSASSAMRGHVMIQGDGFIDLLSSLNLGDSAQSRVGT</sequence>
<accession>A0A839SUL8</accession>
<dbReference type="PANTHER" id="PTHR43537">
    <property type="entry name" value="TRANSCRIPTIONAL REGULATOR, GNTR FAMILY"/>
    <property type="match status" value="1"/>
</dbReference>
<organism evidence="5 6">
    <name type="scientific">Limibacillus halophilus</name>
    <dbReference type="NCBI Taxonomy" id="1579333"/>
    <lineage>
        <taxon>Bacteria</taxon>
        <taxon>Pseudomonadati</taxon>
        <taxon>Pseudomonadota</taxon>
        <taxon>Alphaproteobacteria</taxon>
        <taxon>Rhodospirillales</taxon>
        <taxon>Rhodovibrionaceae</taxon>
        <taxon>Limibacillus</taxon>
    </lineage>
</organism>
<evidence type="ECO:0000256" key="1">
    <source>
        <dbReference type="ARBA" id="ARBA00023015"/>
    </source>
</evidence>
<dbReference type="InterPro" id="IPR011711">
    <property type="entry name" value="GntR_C"/>
</dbReference>
<dbReference type="Pfam" id="PF07729">
    <property type="entry name" value="FCD"/>
    <property type="match status" value="1"/>
</dbReference>
<dbReference type="InterPro" id="IPR008920">
    <property type="entry name" value="TF_FadR/GntR_C"/>
</dbReference>
<dbReference type="SUPFAM" id="SSF48008">
    <property type="entry name" value="GntR ligand-binding domain-like"/>
    <property type="match status" value="1"/>
</dbReference>
<keyword evidence="6" id="KW-1185">Reference proteome</keyword>
<dbReference type="SMART" id="SM00895">
    <property type="entry name" value="FCD"/>
    <property type="match status" value="1"/>
</dbReference>
<dbReference type="InterPro" id="IPR000524">
    <property type="entry name" value="Tscrpt_reg_HTH_GntR"/>
</dbReference>
<dbReference type="AlphaFoldDB" id="A0A839SUL8"/>
<dbReference type="GO" id="GO:0003700">
    <property type="term" value="F:DNA-binding transcription factor activity"/>
    <property type="evidence" value="ECO:0007669"/>
    <property type="project" value="InterPro"/>
</dbReference>
<evidence type="ECO:0000256" key="2">
    <source>
        <dbReference type="ARBA" id="ARBA00023125"/>
    </source>
</evidence>
<dbReference type="Pfam" id="PF00392">
    <property type="entry name" value="GntR"/>
    <property type="match status" value="1"/>
</dbReference>
<reference evidence="5 6" key="1">
    <citation type="submission" date="2020-08" db="EMBL/GenBank/DDBJ databases">
        <title>Genomic Encyclopedia of Type Strains, Phase III (KMG-III): the genomes of soil and plant-associated and newly described type strains.</title>
        <authorList>
            <person name="Whitman W."/>
        </authorList>
    </citation>
    <scope>NUCLEOTIDE SEQUENCE [LARGE SCALE GENOMIC DNA]</scope>
    <source>
        <strain evidence="5 6">CECT 8803</strain>
    </source>
</reference>
<dbReference type="GO" id="GO:0003677">
    <property type="term" value="F:DNA binding"/>
    <property type="evidence" value="ECO:0007669"/>
    <property type="project" value="UniProtKB-KW"/>
</dbReference>
<protein>
    <submittedName>
        <fullName evidence="5">DNA-binding GntR family transcriptional regulator</fullName>
    </submittedName>
</protein>
<dbReference type="EMBL" id="JACHXA010000005">
    <property type="protein sequence ID" value="MBB3065709.1"/>
    <property type="molecule type" value="Genomic_DNA"/>
</dbReference>
<feature type="domain" description="HTH gntR-type" evidence="4">
    <location>
        <begin position="9"/>
        <end position="76"/>
    </location>
</feature>
<dbReference type="InterPro" id="IPR036390">
    <property type="entry name" value="WH_DNA-bd_sf"/>
</dbReference>
<gene>
    <name evidence="5" type="ORF">FHR98_002005</name>
</gene>
<evidence type="ECO:0000256" key="3">
    <source>
        <dbReference type="ARBA" id="ARBA00023163"/>
    </source>
</evidence>
<dbReference type="Gene3D" id="1.20.120.530">
    <property type="entry name" value="GntR ligand-binding domain-like"/>
    <property type="match status" value="1"/>
</dbReference>
<dbReference type="Proteomes" id="UP000581135">
    <property type="component" value="Unassembled WGS sequence"/>
</dbReference>